<dbReference type="InterPro" id="IPR011335">
    <property type="entry name" value="Restrct_endonuc-II-like"/>
</dbReference>
<sequence>MQIFNSKPSTWQDLQDMVGQLFTEVGYTVKVSTVIDLVRGQKEIDVYVHDHTSEYGTTFLIECKFWNKPVNQETIISFSH</sequence>
<keyword evidence="3" id="KW-1185">Reference proteome</keyword>
<organism evidence="2 3">
    <name type="scientific">Mucilaginibacter pocheonensis</name>
    <dbReference type="NCBI Taxonomy" id="398050"/>
    <lineage>
        <taxon>Bacteria</taxon>
        <taxon>Pseudomonadati</taxon>
        <taxon>Bacteroidota</taxon>
        <taxon>Sphingobacteriia</taxon>
        <taxon>Sphingobacteriales</taxon>
        <taxon>Sphingobacteriaceae</taxon>
        <taxon>Mucilaginibacter</taxon>
    </lineage>
</organism>
<gene>
    <name evidence="2" type="ORF">J2W55_003511</name>
</gene>
<dbReference type="Gene3D" id="3.40.1350.10">
    <property type="match status" value="1"/>
</dbReference>
<comment type="caution">
    <text evidence="2">The sequence shown here is derived from an EMBL/GenBank/DDBJ whole genome shotgun (WGS) entry which is preliminary data.</text>
</comment>
<evidence type="ECO:0000313" key="3">
    <source>
        <dbReference type="Proteomes" id="UP001247620"/>
    </source>
</evidence>
<dbReference type="Pfam" id="PF04471">
    <property type="entry name" value="Mrr_cat"/>
    <property type="match status" value="1"/>
</dbReference>
<evidence type="ECO:0000313" key="2">
    <source>
        <dbReference type="EMBL" id="MDR6943658.1"/>
    </source>
</evidence>
<dbReference type="RefSeq" id="WP_374726371.1">
    <property type="nucleotide sequence ID" value="NZ_JAVDUU010000003.1"/>
</dbReference>
<dbReference type="Proteomes" id="UP001247620">
    <property type="component" value="Unassembled WGS sequence"/>
</dbReference>
<dbReference type="EMBL" id="JAVDUU010000003">
    <property type="protein sequence ID" value="MDR6943658.1"/>
    <property type="molecule type" value="Genomic_DNA"/>
</dbReference>
<accession>A0ABU1TE87</accession>
<protein>
    <recommendedName>
        <fullName evidence="1">Restriction endonuclease type IV Mrr domain-containing protein</fullName>
    </recommendedName>
</protein>
<dbReference type="SUPFAM" id="SSF52980">
    <property type="entry name" value="Restriction endonuclease-like"/>
    <property type="match status" value="1"/>
</dbReference>
<feature type="domain" description="Restriction endonuclease type IV Mrr" evidence="1">
    <location>
        <begin position="10"/>
        <end position="78"/>
    </location>
</feature>
<dbReference type="InterPro" id="IPR011856">
    <property type="entry name" value="tRNA_endonuc-like_dom_sf"/>
</dbReference>
<dbReference type="InterPro" id="IPR007560">
    <property type="entry name" value="Restrct_endonuc_IV_Mrr"/>
</dbReference>
<reference evidence="2 3" key="1">
    <citation type="submission" date="2023-07" db="EMBL/GenBank/DDBJ databases">
        <title>Sorghum-associated microbial communities from plants grown in Nebraska, USA.</title>
        <authorList>
            <person name="Schachtman D."/>
        </authorList>
    </citation>
    <scope>NUCLEOTIDE SEQUENCE [LARGE SCALE GENOMIC DNA]</scope>
    <source>
        <strain evidence="2 3">3262</strain>
    </source>
</reference>
<proteinExistence type="predicted"/>
<evidence type="ECO:0000259" key="1">
    <source>
        <dbReference type="Pfam" id="PF04471"/>
    </source>
</evidence>
<name>A0ABU1TE87_9SPHI</name>